<keyword evidence="2" id="KW-1185">Reference proteome</keyword>
<dbReference type="Proteomes" id="UP000790377">
    <property type="component" value="Unassembled WGS sequence"/>
</dbReference>
<dbReference type="EMBL" id="MU267952">
    <property type="protein sequence ID" value="KAH7906981.1"/>
    <property type="molecule type" value="Genomic_DNA"/>
</dbReference>
<proteinExistence type="predicted"/>
<name>A0ACB8A0S0_9AGAM</name>
<comment type="caution">
    <text evidence="1">The sequence shown here is derived from an EMBL/GenBank/DDBJ whole genome shotgun (WGS) entry which is preliminary data.</text>
</comment>
<protein>
    <submittedName>
        <fullName evidence="1">Uncharacterized protein</fullName>
    </submittedName>
</protein>
<sequence length="309" mass="34287">MPKYKSPDFILGLATSILQCIAIFLMVFRLWYRFSIRRFWWEDAWAAVALFCGIAALISFWVHVGPAPGPAIAAYWVYTFAFPCVIWAVRLSVLYSIIRLIYPVELSIRIANVSSALFTLLWAGVVGSKAYWCGSNIAWYKAATLSCSMPRGLDIYELCTDVVSDTILVGLSLRILWNIKLPGVGQRRMVLCVFSSSMIVTLTSLLRAAARLLHMTSLTVIASDFEMAASLIVCNLLVTVTYIYRTFRKDGVSDATDTGDEAMTGHTAFPPDTVRSLTTVDLDYLSNSGSRWWSKGPDVPSSSPIQGSR</sequence>
<evidence type="ECO:0000313" key="2">
    <source>
        <dbReference type="Proteomes" id="UP000790377"/>
    </source>
</evidence>
<reference evidence="1" key="1">
    <citation type="journal article" date="2021" name="New Phytol.">
        <title>Evolutionary innovations through gain and loss of genes in the ectomycorrhizal Boletales.</title>
        <authorList>
            <person name="Wu G."/>
            <person name="Miyauchi S."/>
            <person name="Morin E."/>
            <person name="Kuo A."/>
            <person name="Drula E."/>
            <person name="Varga T."/>
            <person name="Kohler A."/>
            <person name="Feng B."/>
            <person name="Cao Y."/>
            <person name="Lipzen A."/>
            <person name="Daum C."/>
            <person name="Hundley H."/>
            <person name="Pangilinan J."/>
            <person name="Johnson J."/>
            <person name="Barry K."/>
            <person name="LaButti K."/>
            <person name="Ng V."/>
            <person name="Ahrendt S."/>
            <person name="Min B."/>
            <person name="Choi I.G."/>
            <person name="Park H."/>
            <person name="Plett J.M."/>
            <person name="Magnuson J."/>
            <person name="Spatafora J.W."/>
            <person name="Nagy L.G."/>
            <person name="Henrissat B."/>
            <person name="Grigoriev I.V."/>
            <person name="Yang Z.L."/>
            <person name="Xu J."/>
            <person name="Martin F.M."/>
        </authorList>
    </citation>
    <scope>NUCLEOTIDE SEQUENCE</scope>
    <source>
        <strain evidence="1">ATCC 28755</strain>
    </source>
</reference>
<accession>A0ACB8A0S0</accession>
<gene>
    <name evidence="1" type="ORF">BJ138DRAFT_1161271</name>
</gene>
<organism evidence="1 2">
    <name type="scientific">Hygrophoropsis aurantiaca</name>
    <dbReference type="NCBI Taxonomy" id="72124"/>
    <lineage>
        <taxon>Eukaryota</taxon>
        <taxon>Fungi</taxon>
        <taxon>Dikarya</taxon>
        <taxon>Basidiomycota</taxon>
        <taxon>Agaricomycotina</taxon>
        <taxon>Agaricomycetes</taxon>
        <taxon>Agaricomycetidae</taxon>
        <taxon>Boletales</taxon>
        <taxon>Coniophorineae</taxon>
        <taxon>Hygrophoropsidaceae</taxon>
        <taxon>Hygrophoropsis</taxon>
    </lineage>
</organism>
<evidence type="ECO:0000313" key="1">
    <source>
        <dbReference type="EMBL" id="KAH7906981.1"/>
    </source>
</evidence>